<keyword evidence="2" id="KW-1185">Reference proteome</keyword>
<name>A0A151IUQ4_9HYME</name>
<proteinExistence type="predicted"/>
<dbReference type="Proteomes" id="UP000078492">
    <property type="component" value="Unassembled WGS sequence"/>
</dbReference>
<protein>
    <submittedName>
        <fullName evidence="1">Uncharacterized protein</fullName>
    </submittedName>
</protein>
<evidence type="ECO:0000313" key="1">
    <source>
        <dbReference type="EMBL" id="KYN11111.1"/>
    </source>
</evidence>
<organism evidence="1 2">
    <name type="scientific">Trachymyrmex cornetzi</name>
    <dbReference type="NCBI Taxonomy" id="471704"/>
    <lineage>
        <taxon>Eukaryota</taxon>
        <taxon>Metazoa</taxon>
        <taxon>Ecdysozoa</taxon>
        <taxon>Arthropoda</taxon>
        <taxon>Hexapoda</taxon>
        <taxon>Insecta</taxon>
        <taxon>Pterygota</taxon>
        <taxon>Neoptera</taxon>
        <taxon>Endopterygota</taxon>
        <taxon>Hymenoptera</taxon>
        <taxon>Apocrita</taxon>
        <taxon>Aculeata</taxon>
        <taxon>Formicoidea</taxon>
        <taxon>Formicidae</taxon>
        <taxon>Myrmicinae</taxon>
        <taxon>Trachymyrmex</taxon>
    </lineage>
</organism>
<dbReference type="EMBL" id="KQ980956">
    <property type="protein sequence ID" value="KYN11111.1"/>
    <property type="molecule type" value="Genomic_DNA"/>
</dbReference>
<gene>
    <name evidence="1" type="ORF">ALC57_16770</name>
</gene>
<reference evidence="1 2" key="1">
    <citation type="submission" date="2015-09" db="EMBL/GenBank/DDBJ databases">
        <title>Trachymyrmex cornetzi WGS genome.</title>
        <authorList>
            <person name="Nygaard S."/>
            <person name="Hu H."/>
            <person name="Boomsma J."/>
            <person name="Zhang G."/>
        </authorList>
    </citation>
    <scope>NUCLEOTIDE SEQUENCE [LARGE SCALE GENOMIC DNA]</scope>
    <source>
        <strain evidence="1">Tcor2-1</strain>
        <tissue evidence="1">Whole body</tissue>
    </source>
</reference>
<accession>A0A151IUQ4</accession>
<sequence>MPVAFVLKDQKGNDIVRYCNDLSHKIMLHADKIAPINNTIRIKIEKSERKLSRKIRKRTLTLSFNFSPPLRVTDNPTFFRQKCNFPDAEFPACCVAHDARRVGRQIPEIVLASYCSLFGENT</sequence>
<evidence type="ECO:0000313" key="2">
    <source>
        <dbReference type="Proteomes" id="UP000078492"/>
    </source>
</evidence>
<dbReference type="AlphaFoldDB" id="A0A151IUQ4"/>